<dbReference type="PRINTS" id="PR01590">
    <property type="entry name" value="HTHFIS"/>
</dbReference>
<dbReference type="InterPro" id="IPR001789">
    <property type="entry name" value="Sig_transdc_resp-reg_receiver"/>
</dbReference>
<dbReference type="SUPFAM" id="SSF46689">
    <property type="entry name" value="Homeodomain-like"/>
    <property type="match status" value="1"/>
</dbReference>
<dbReference type="Pfam" id="PF00072">
    <property type="entry name" value="Response_reg"/>
    <property type="match status" value="1"/>
</dbReference>
<keyword evidence="5" id="KW-0804">Transcription</keyword>
<keyword evidence="2" id="KW-0067">ATP-binding</keyword>
<dbReference type="InterPro" id="IPR011006">
    <property type="entry name" value="CheY-like_superfamily"/>
</dbReference>
<dbReference type="Gene3D" id="1.10.8.60">
    <property type="match status" value="1"/>
</dbReference>
<feature type="domain" description="Response regulatory" evidence="8">
    <location>
        <begin position="3"/>
        <end position="117"/>
    </location>
</feature>
<dbReference type="GO" id="GO:0043565">
    <property type="term" value="F:sequence-specific DNA binding"/>
    <property type="evidence" value="ECO:0007669"/>
    <property type="project" value="InterPro"/>
</dbReference>
<dbReference type="InterPro" id="IPR025944">
    <property type="entry name" value="Sigma_54_int_dom_CS"/>
</dbReference>
<dbReference type="PROSITE" id="PS00688">
    <property type="entry name" value="SIGMA54_INTERACT_3"/>
    <property type="match status" value="1"/>
</dbReference>
<dbReference type="GO" id="GO:0005524">
    <property type="term" value="F:ATP binding"/>
    <property type="evidence" value="ECO:0007669"/>
    <property type="project" value="UniProtKB-KW"/>
</dbReference>
<dbReference type="SMART" id="SM00382">
    <property type="entry name" value="AAA"/>
    <property type="match status" value="1"/>
</dbReference>
<protein>
    <submittedName>
        <fullName evidence="9">DNA-binding NtrC family response regulator</fullName>
    </submittedName>
</protein>
<feature type="domain" description="Sigma-54 factor interaction" evidence="7">
    <location>
        <begin position="139"/>
        <end position="369"/>
    </location>
</feature>
<dbReference type="PANTHER" id="PTHR32071">
    <property type="entry name" value="TRANSCRIPTIONAL REGULATORY PROTEIN"/>
    <property type="match status" value="1"/>
</dbReference>
<dbReference type="GO" id="GO:0006355">
    <property type="term" value="P:regulation of DNA-templated transcription"/>
    <property type="evidence" value="ECO:0007669"/>
    <property type="project" value="InterPro"/>
</dbReference>
<dbReference type="Pfam" id="PF00158">
    <property type="entry name" value="Sigma54_activat"/>
    <property type="match status" value="1"/>
</dbReference>
<dbReference type="CDD" id="cd00009">
    <property type="entry name" value="AAA"/>
    <property type="match status" value="1"/>
</dbReference>
<evidence type="ECO:0000313" key="9">
    <source>
        <dbReference type="EMBL" id="TCJ83107.1"/>
    </source>
</evidence>
<organism evidence="9 10">
    <name type="scientific">Cocleimonas flava</name>
    <dbReference type="NCBI Taxonomy" id="634765"/>
    <lineage>
        <taxon>Bacteria</taxon>
        <taxon>Pseudomonadati</taxon>
        <taxon>Pseudomonadota</taxon>
        <taxon>Gammaproteobacteria</taxon>
        <taxon>Thiotrichales</taxon>
        <taxon>Thiotrichaceae</taxon>
        <taxon>Cocleimonas</taxon>
    </lineage>
</organism>
<evidence type="ECO:0000256" key="3">
    <source>
        <dbReference type="ARBA" id="ARBA00023015"/>
    </source>
</evidence>
<dbReference type="InterPro" id="IPR002197">
    <property type="entry name" value="HTH_Fis"/>
</dbReference>
<dbReference type="InterPro" id="IPR002078">
    <property type="entry name" value="Sigma_54_int"/>
</dbReference>
<evidence type="ECO:0000259" key="7">
    <source>
        <dbReference type="PROSITE" id="PS50045"/>
    </source>
</evidence>
<name>A0A4R1EP97_9GAMM</name>
<dbReference type="EMBL" id="SMFQ01000005">
    <property type="protein sequence ID" value="TCJ83107.1"/>
    <property type="molecule type" value="Genomic_DNA"/>
</dbReference>
<accession>A0A4R1EP97</accession>
<dbReference type="GO" id="GO:0000160">
    <property type="term" value="P:phosphorelay signal transduction system"/>
    <property type="evidence" value="ECO:0007669"/>
    <property type="project" value="InterPro"/>
</dbReference>
<keyword evidence="3" id="KW-0805">Transcription regulation</keyword>
<dbReference type="Pfam" id="PF25601">
    <property type="entry name" value="AAA_lid_14"/>
    <property type="match status" value="1"/>
</dbReference>
<dbReference type="PROSITE" id="PS00676">
    <property type="entry name" value="SIGMA54_INTERACT_2"/>
    <property type="match status" value="1"/>
</dbReference>
<dbReference type="Proteomes" id="UP000294887">
    <property type="component" value="Unassembled WGS sequence"/>
</dbReference>
<sequence>MIRCLIIDDEVQLAKSLSFTLRQSNIDCVEAYDGESGLSMVQSEKPDIILLDLKLPDMSGLEVLEQMLKINPDVSVIMISAHGQTKDAVSAMKLGAVDYLSKPFDVEELVLLINNTLTQKRLKKEVLYHRKKSTTSASLIGESPIMLDLLTNLEIVAKSKAKTVLLFGETGVGKTLVAKEIHNKSGNKDAPFVEINCSSLPEHLIEAELFGVEKGAYTGADSNRAGLVEVAENGTLFLDEIGEMPLLLQAKLLTFLESWKYRSVGSTREKEANIRVIAATNRNLQENVDNGTFRKDLYFRLNVIPIEIPALRQKRDDIWLLTSFFNQSLSSREGCNPLVMSDDIKKIFEEYDWPGNIRELKNIIERLTILYPGEKILPEWLPIDRQDIKKTSPDSIKEAMDDAERDLVRRALIECDGKKGLAAEKLGVSRHALKRRIQRLGL</sequence>
<gene>
    <name evidence="9" type="ORF">EV695_3845</name>
</gene>
<dbReference type="InterPro" id="IPR009057">
    <property type="entry name" value="Homeodomain-like_sf"/>
</dbReference>
<dbReference type="InterPro" id="IPR025943">
    <property type="entry name" value="Sigma_54_int_dom_ATP-bd_2"/>
</dbReference>
<evidence type="ECO:0000256" key="5">
    <source>
        <dbReference type="ARBA" id="ARBA00023163"/>
    </source>
</evidence>
<keyword evidence="6" id="KW-0597">Phosphoprotein</keyword>
<dbReference type="FunFam" id="3.40.50.300:FF:000006">
    <property type="entry name" value="DNA-binding transcriptional regulator NtrC"/>
    <property type="match status" value="1"/>
</dbReference>
<keyword evidence="1" id="KW-0547">Nucleotide-binding</keyword>
<dbReference type="Gene3D" id="3.40.50.300">
    <property type="entry name" value="P-loop containing nucleotide triphosphate hydrolases"/>
    <property type="match status" value="1"/>
</dbReference>
<comment type="caution">
    <text evidence="9">The sequence shown here is derived from an EMBL/GenBank/DDBJ whole genome shotgun (WGS) entry which is preliminary data.</text>
</comment>
<dbReference type="InterPro" id="IPR025662">
    <property type="entry name" value="Sigma_54_int_dom_ATP-bd_1"/>
</dbReference>
<keyword evidence="4 9" id="KW-0238">DNA-binding</keyword>
<dbReference type="PANTHER" id="PTHR32071:SF113">
    <property type="entry name" value="ALGINATE BIOSYNTHESIS TRANSCRIPTIONAL REGULATORY PROTEIN ALGB"/>
    <property type="match status" value="1"/>
</dbReference>
<evidence type="ECO:0000256" key="4">
    <source>
        <dbReference type="ARBA" id="ARBA00023125"/>
    </source>
</evidence>
<dbReference type="AlphaFoldDB" id="A0A4R1EP97"/>
<dbReference type="Gene3D" id="3.40.50.2300">
    <property type="match status" value="1"/>
</dbReference>
<feature type="modified residue" description="4-aspartylphosphate" evidence="6">
    <location>
        <position position="52"/>
    </location>
</feature>
<dbReference type="PROSITE" id="PS50045">
    <property type="entry name" value="SIGMA54_INTERACT_4"/>
    <property type="match status" value="1"/>
</dbReference>
<dbReference type="SMART" id="SM00448">
    <property type="entry name" value="REC"/>
    <property type="match status" value="1"/>
</dbReference>
<evidence type="ECO:0000313" key="10">
    <source>
        <dbReference type="Proteomes" id="UP000294887"/>
    </source>
</evidence>
<evidence type="ECO:0000259" key="8">
    <source>
        <dbReference type="PROSITE" id="PS50110"/>
    </source>
</evidence>
<dbReference type="OrthoDB" id="5297379at2"/>
<dbReference type="InterPro" id="IPR027417">
    <property type="entry name" value="P-loop_NTPase"/>
</dbReference>
<evidence type="ECO:0000256" key="6">
    <source>
        <dbReference type="PROSITE-ProRule" id="PRU00169"/>
    </source>
</evidence>
<dbReference type="SUPFAM" id="SSF52172">
    <property type="entry name" value="CheY-like"/>
    <property type="match status" value="1"/>
</dbReference>
<evidence type="ECO:0000256" key="2">
    <source>
        <dbReference type="ARBA" id="ARBA00022840"/>
    </source>
</evidence>
<evidence type="ECO:0000256" key="1">
    <source>
        <dbReference type="ARBA" id="ARBA00022741"/>
    </source>
</evidence>
<dbReference type="InterPro" id="IPR058031">
    <property type="entry name" value="AAA_lid_NorR"/>
</dbReference>
<dbReference type="PROSITE" id="PS50110">
    <property type="entry name" value="RESPONSE_REGULATORY"/>
    <property type="match status" value="1"/>
</dbReference>
<dbReference type="Gene3D" id="1.10.10.60">
    <property type="entry name" value="Homeodomain-like"/>
    <property type="match status" value="1"/>
</dbReference>
<dbReference type="SUPFAM" id="SSF52540">
    <property type="entry name" value="P-loop containing nucleoside triphosphate hydrolases"/>
    <property type="match status" value="1"/>
</dbReference>
<reference evidence="9 10" key="1">
    <citation type="submission" date="2019-03" db="EMBL/GenBank/DDBJ databases">
        <title>Genomic Encyclopedia of Type Strains, Phase IV (KMG-IV): sequencing the most valuable type-strain genomes for metagenomic binning, comparative biology and taxonomic classification.</title>
        <authorList>
            <person name="Goeker M."/>
        </authorList>
    </citation>
    <scope>NUCLEOTIDE SEQUENCE [LARGE SCALE GENOMIC DNA]</scope>
    <source>
        <strain evidence="9 10">DSM 24830</strain>
    </source>
</reference>
<keyword evidence="10" id="KW-1185">Reference proteome</keyword>
<proteinExistence type="predicted"/>
<dbReference type="RefSeq" id="WP_131907590.1">
    <property type="nucleotide sequence ID" value="NZ_BAAAFU010000007.1"/>
</dbReference>
<dbReference type="Pfam" id="PF02954">
    <property type="entry name" value="HTH_8"/>
    <property type="match status" value="1"/>
</dbReference>
<dbReference type="PROSITE" id="PS00675">
    <property type="entry name" value="SIGMA54_INTERACT_1"/>
    <property type="match status" value="1"/>
</dbReference>
<dbReference type="InterPro" id="IPR003593">
    <property type="entry name" value="AAA+_ATPase"/>
</dbReference>